<evidence type="ECO:0000313" key="2">
    <source>
        <dbReference type="Proteomes" id="UP000664277"/>
    </source>
</evidence>
<dbReference type="EMBL" id="JAFLCK010000015">
    <property type="protein sequence ID" value="MBN8661040.1"/>
    <property type="molecule type" value="Genomic_DNA"/>
</dbReference>
<dbReference type="AlphaFoldDB" id="A0A8J7TMQ3"/>
<proteinExistence type="predicted"/>
<comment type="caution">
    <text evidence="1">The sequence shown here is derived from an EMBL/GenBank/DDBJ whole genome shotgun (WGS) entry which is preliminary data.</text>
</comment>
<accession>A0A8J7TMQ3</accession>
<organism evidence="1 2">
    <name type="scientific">Candidatus Obscuribacter phosphatis</name>
    <dbReference type="NCBI Taxonomy" id="1906157"/>
    <lineage>
        <taxon>Bacteria</taxon>
        <taxon>Bacillati</taxon>
        <taxon>Candidatus Melainabacteria</taxon>
        <taxon>Candidatus Obscuribacterales</taxon>
        <taxon>Candidatus Obscuribacteraceae</taxon>
        <taxon>Candidatus Obscuribacter</taxon>
    </lineage>
</organism>
<evidence type="ECO:0000313" key="1">
    <source>
        <dbReference type="EMBL" id="MBN8661040.1"/>
    </source>
</evidence>
<dbReference type="Proteomes" id="UP000664277">
    <property type="component" value="Unassembled WGS sequence"/>
</dbReference>
<gene>
    <name evidence="1" type="ORF">J0M35_11795</name>
</gene>
<protein>
    <submittedName>
        <fullName evidence="1">Uncharacterized protein</fullName>
    </submittedName>
</protein>
<name>A0A8J7TMQ3_9BACT</name>
<reference evidence="1" key="1">
    <citation type="submission" date="2021-02" db="EMBL/GenBank/DDBJ databases">
        <title>Genome-Resolved Metagenomics of a Microbial Community Performing Photosynthetic Biological Nutrient Removal.</title>
        <authorList>
            <person name="Mcdaniel E.A."/>
        </authorList>
    </citation>
    <scope>NUCLEOTIDE SEQUENCE</scope>
    <source>
        <strain evidence="1">UWPOB_OBS1</strain>
    </source>
</reference>
<sequence length="70" mass="7589">MAKVVDEDAPKSLILEFKTPQGEVWATMTAEAKEFKTGSVGFYANGKLKNPKNGLPYQVGCNIILVGSKE</sequence>